<comment type="function">
    <text evidence="7">Microtubule binding protein that promotes the stabilization of dynamic microtubules. Required for mitotic spindle formation.</text>
</comment>
<proteinExistence type="inferred from homology"/>
<evidence type="ECO:0000256" key="7">
    <source>
        <dbReference type="ARBA" id="ARBA00024889"/>
    </source>
</evidence>
<dbReference type="AlphaFoldDB" id="A0A9P4MIA7"/>
<comment type="subunit">
    <text evidence="3">Interacts with microtubules.</text>
</comment>
<dbReference type="GO" id="GO:0060172">
    <property type="term" value="P:astral microtubule depolymerization"/>
    <property type="evidence" value="ECO:0007669"/>
    <property type="project" value="TreeGrafter"/>
</dbReference>
<protein>
    <recommendedName>
        <fullName evidence="9">TOG domain-containing protein</fullName>
    </recommendedName>
</protein>
<evidence type="ECO:0000256" key="1">
    <source>
        <dbReference type="ARBA" id="ARBA00004186"/>
    </source>
</evidence>
<dbReference type="InterPro" id="IPR016024">
    <property type="entry name" value="ARM-type_fold"/>
</dbReference>
<evidence type="ECO:0000256" key="5">
    <source>
        <dbReference type="ARBA" id="ARBA00022701"/>
    </source>
</evidence>
<gene>
    <name evidence="10" type="ORF">K461DRAFT_209045</name>
</gene>
<comment type="caution">
    <text evidence="10">The sequence shown here is derived from an EMBL/GenBank/DDBJ whole genome shotgun (WGS) entry which is preliminary data.</text>
</comment>
<dbReference type="GO" id="GO:0008017">
    <property type="term" value="F:microtubule binding"/>
    <property type="evidence" value="ECO:0007669"/>
    <property type="project" value="TreeGrafter"/>
</dbReference>
<keyword evidence="6" id="KW-0131">Cell cycle</keyword>
<dbReference type="GO" id="GO:0005876">
    <property type="term" value="C:spindle microtubule"/>
    <property type="evidence" value="ECO:0007669"/>
    <property type="project" value="TreeGrafter"/>
</dbReference>
<feature type="region of interest" description="Disordered" evidence="8">
    <location>
        <begin position="510"/>
        <end position="589"/>
    </location>
</feature>
<dbReference type="InterPro" id="IPR034085">
    <property type="entry name" value="TOG"/>
</dbReference>
<feature type="region of interest" description="Disordered" evidence="8">
    <location>
        <begin position="734"/>
        <end position="754"/>
    </location>
</feature>
<evidence type="ECO:0000256" key="8">
    <source>
        <dbReference type="SAM" id="MobiDB-lite"/>
    </source>
</evidence>
<dbReference type="GO" id="GO:0005881">
    <property type="term" value="C:cytoplasmic microtubule"/>
    <property type="evidence" value="ECO:0007669"/>
    <property type="project" value="TreeGrafter"/>
</dbReference>
<keyword evidence="4" id="KW-0132">Cell division</keyword>
<feature type="compositionally biased region" description="Low complexity" evidence="8">
    <location>
        <begin position="561"/>
        <end position="574"/>
    </location>
</feature>
<evidence type="ECO:0000259" key="9">
    <source>
        <dbReference type="SMART" id="SM01349"/>
    </source>
</evidence>
<evidence type="ECO:0000256" key="6">
    <source>
        <dbReference type="ARBA" id="ARBA00022776"/>
    </source>
</evidence>
<feature type="compositionally biased region" description="Polar residues" evidence="8">
    <location>
        <begin position="781"/>
        <end position="793"/>
    </location>
</feature>
<dbReference type="GO" id="GO:0005815">
    <property type="term" value="C:microtubule organizing center"/>
    <property type="evidence" value="ECO:0007669"/>
    <property type="project" value="TreeGrafter"/>
</dbReference>
<comment type="similarity">
    <text evidence="2">Belongs to the CLASP family.</text>
</comment>
<feature type="region of interest" description="Disordered" evidence="8">
    <location>
        <begin position="781"/>
        <end position="840"/>
    </location>
</feature>
<feature type="region of interest" description="Disordered" evidence="8">
    <location>
        <begin position="603"/>
        <end position="708"/>
    </location>
</feature>
<dbReference type="EMBL" id="ML996084">
    <property type="protein sequence ID" value="KAF2153988.1"/>
    <property type="molecule type" value="Genomic_DNA"/>
</dbReference>
<name>A0A9P4MIA7_9PEZI</name>
<feature type="compositionally biased region" description="Polar residues" evidence="8">
    <location>
        <begin position="654"/>
        <end position="678"/>
    </location>
</feature>
<feature type="non-terminal residue" evidence="10">
    <location>
        <position position="1007"/>
    </location>
</feature>
<evidence type="ECO:0000256" key="3">
    <source>
        <dbReference type="ARBA" id="ARBA00011375"/>
    </source>
</evidence>
<dbReference type="PANTHER" id="PTHR21567:SF9">
    <property type="entry name" value="CLIP-ASSOCIATING PROTEIN"/>
    <property type="match status" value="1"/>
</dbReference>
<evidence type="ECO:0000256" key="4">
    <source>
        <dbReference type="ARBA" id="ARBA00022618"/>
    </source>
</evidence>
<organism evidence="10 11">
    <name type="scientific">Myriangium duriaei CBS 260.36</name>
    <dbReference type="NCBI Taxonomy" id="1168546"/>
    <lineage>
        <taxon>Eukaryota</taxon>
        <taxon>Fungi</taxon>
        <taxon>Dikarya</taxon>
        <taxon>Ascomycota</taxon>
        <taxon>Pezizomycotina</taxon>
        <taxon>Dothideomycetes</taxon>
        <taxon>Dothideomycetidae</taxon>
        <taxon>Myriangiales</taxon>
        <taxon>Myriangiaceae</taxon>
        <taxon>Myriangium</taxon>
    </lineage>
</organism>
<dbReference type="SUPFAM" id="SSF48371">
    <property type="entry name" value="ARM repeat"/>
    <property type="match status" value="1"/>
</dbReference>
<feature type="compositionally biased region" description="Polar residues" evidence="8">
    <location>
        <begin position="603"/>
        <end position="621"/>
    </location>
</feature>
<evidence type="ECO:0000313" key="10">
    <source>
        <dbReference type="EMBL" id="KAF2153988.1"/>
    </source>
</evidence>
<sequence>MDVQAANLLATLRRTAAPPEQKLTLLSNLKSDIKHYRVPEQAQGPIFECLKLAISQQSSINIVTAALSTLGHLVKRLKIQDPEGRAIALHAPRLFSTLQDRLGDSRDSHRVGALQSFVDLHPFCALDVEHVIREEAIAGSNARSKEMGMQWVVRMHEEQGLAFKSFVPVMVACLEDADGTVRDAAKSALVDLFRTASTPAKNDLKKQLKLQTVRQSIVTQILAQIGASDRPERPPPTTDFAASTRSLPAFDHTAHFAESMNSEEAKPPVQEEVHMDPMFVDSQRELEDIFRDMMPHFEGRESEENWMLRDKDITKLRKLTKGNAPSEYHSAYMTGIKQLQEGTLKAANSLRTTMMTNGCHLVQELARTLGPAMESMVETYLQNFVKMCAATKSIAAQNGNQTADTIFQYVSYNVRLMQHIWFAAQDKNKQPRIYAAAWLRTVLGRQAGSKTHFEHTGGLELTEKTIKKCLVDADPKVKESMRATYWAFAKSWPEKAEAMMDSFDDKVKSALERDPHNPNATQASFSASTTSRASGARSALRDRIAAGKKAANAQPGRPVTAMASMSPAKSKSMANLSARAKAMGPPSASRIVSNASVMSTATVDSLSSSTSTATVRPNSLMSGAARRPVKRPELSRPATADPYAMRKVMRPETPNKSPVRSPAHSTASRQTAAQSTIARNRIGRLGSPAASPLRNNTAKSSTETRPLSKDALEALDDSSRSNGDFTMVLPSVVSRETASSAAKKRPEIESSRSYDTAVQGLGIEEDFTLVLPSAHSARSSLRMASSPVHTKSPLNGRIASPRALTPDRRDTPQPDPATKPVSRQGSPLKTFSAPAEPEQEVKIYEDPFTSTTAPSAVAGAEAPTVLTELPVNETHSPPPAIEEPQTNGVLSPPTTDPLSPPLSPQSKAEKLRSRKLLQSGIQRIRARTLDTHGYRKVNELVRTVDANDLFGSSDDGEVPRLYTDLLGALTTFLSTAPGTTPVPDRPTSRTTGAEVKRQAFSLLKALL</sequence>
<dbReference type="InterPro" id="IPR024395">
    <property type="entry name" value="CLASP_N_dom"/>
</dbReference>
<reference evidence="10" key="1">
    <citation type="journal article" date="2020" name="Stud. Mycol.">
        <title>101 Dothideomycetes genomes: a test case for predicting lifestyles and emergence of pathogens.</title>
        <authorList>
            <person name="Haridas S."/>
            <person name="Albert R."/>
            <person name="Binder M."/>
            <person name="Bloem J."/>
            <person name="Labutti K."/>
            <person name="Salamov A."/>
            <person name="Andreopoulos B."/>
            <person name="Baker S."/>
            <person name="Barry K."/>
            <person name="Bills G."/>
            <person name="Bluhm B."/>
            <person name="Cannon C."/>
            <person name="Castanera R."/>
            <person name="Culley D."/>
            <person name="Daum C."/>
            <person name="Ezra D."/>
            <person name="Gonzalez J."/>
            <person name="Henrissat B."/>
            <person name="Kuo A."/>
            <person name="Liang C."/>
            <person name="Lipzen A."/>
            <person name="Lutzoni F."/>
            <person name="Magnuson J."/>
            <person name="Mondo S."/>
            <person name="Nolan M."/>
            <person name="Ohm R."/>
            <person name="Pangilinan J."/>
            <person name="Park H.-J."/>
            <person name="Ramirez L."/>
            <person name="Alfaro M."/>
            <person name="Sun H."/>
            <person name="Tritt A."/>
            <person name="Yoshinaga Y."/>
            <person name="Zwiers L.-H."/>
            <person name="Turgeon B."/>
            <person name="Goodwin S."/>
            <person name="Spatafora J."/>
            <person name="Crous P."/>
            <person name="Grigoriev I."/>
        </authorList>
    </citation>
    <scope>NUCLEOTIDE SEQUENCE</scope>
    <source>
        <strain evidence="10">CBS 260.36</strain>
    </source>
</reference>
<keyword evidence="11" id="KW-1185">Reference proteome</keyword>
<dbReference type="GO" id="GO:1990023">
    <property type="term" value="C:mitotic spindle midzone"/>
    <property type="evidence" value="ECO:0007669"/>
    <property type="project" value="TreeGrafter"/>
</dbReference>
<dbReference type="PANTHER" id="PTHR21567">
    <property type="entry name" value="CLASP"/>
    <property type="match status" value="1"/>
</dbReference>
<keyword evidence="6" id="KW-0498">Mitosis</keyword>
<dbReference type="Pfam" id="PF12348">
    <property type="entry name" value="CLASP_N"/>
    <property type="match status" value="2"/>
</dbReference>
<feature type="compositionally biased region" description="Polar residues" evidence="8">
    <location>
        <begin position="693"/>
        <end position="705"/>
    </location>
</feature>
<dbReference type="Gene3D" id="1.25.10.10">
    <property type="entry name" value="Leucine-rich Repeat Variant"/>
    <property type="match status" value="2"/>
</dbReference>
<feature type="compositionally biased region" description="Low complexity" evidence="8">
    <location>
        <begin position="520"/>
        <end position="538"/>
    </location>
</feature>
<dbReference type="Proteomes" id="UP000799439">
    <property type="component" value="Unassembled WGS sequence"/>
</dbReference>
<feature type="region of interest" description="Disordered" evidence="8">
    <location>
        <begin position="870"/>
        <end position="909"/>
    </location>
</feature>
<keyword evidence="5" id="KW-0493">Microtubule</keyword>
<accession>A0A9P4MIA7</accession>
<dbReference type="GO" id="GO:0090307">
    <property type="term" value="P:mitotic spindle assembly"/>
    <property type="evidence" value="ECO:0007669"/>
    <property type="project" value="TreeGrafter"/>
</dbReference>
<evidence type="ECO:0000256" key="2">
    <source>
        <dbReference type="ARBA" id="ARBA00009549"/>
    </source>
</evidence>
<dbReference type="GO" id="GO:0051301">
    <property type="term" value="P:cell division"/>
    <property type="evidence" value="ECO:0007669"/>
    <property type="project" value="UniProtKB-KW"/>
</dbReference>
<dbReference type="InterPro" id="IPR011989">
    <property type="entry name" value="ARM-like"/>
</dbReference>
<feature type="domain" description="TOG" evidence="9">
    <location>
        <begin position="1"/>
        <end position="231"/>
    </location>
</feature>
<dbReference type="SMART" id="SM01349">
    <property type="entry name" value="TOG"/>
    <property type="match status" value="1"/>
</dbReference>
<dbReference type="OrthoDB" id="46159at2759"/>
<feature type="compositionally biased region" description="Pro residues" evidence="8">
    <location>
        <begin position="894"/>
        <end position="903"/>
    </location>
</feature>
<comment type="subcellular location">
    <subcellularLocation>
        <location evidence="1">Cytoplasm</location>
        <location evidence="1">Cytoskeleton</location>
        <location evidence="1">Spindle</location>
    </subcellularLocation>
</comment>
<evidence type="ECO:0000313" key="11">
    <source>
        <dbReference type="Proteomes" id="UP000799439"/>
    </source>
</evidence>